<dbReference type="Gene3D" id="3.40.640.10">
    <property type="entry name" value="Type I PLP-dependent aspartate aminotransferase-like (Major domain)"/>
    <property type="match status" value="1"/>
</dbReference>
<dbReference type="CDD" id="cd00610">
    <property type="entry name" value="OAT_like"/>
    <property type="match status" value="1"/>
</dbReference>
<comment type="catalytic activity">
    <reaction evidence="4">
        <text>N(2)-acetyl-L-ornithine + 2-oxoglutarate = N-acetyl-L-glutamate 5-semialdehyde + L-glutamate</text>
        <dbReference type="Rhea" id="RHEA:18049"/>
        <dbReference type="ChEBI" id="CHEBI:16810"/>
        <dbReference type="ChEBI" id="CHEBI:29123"/>
        <dbReference type="ChEBI" id="CHEBI:29985"/>
        <dbReference type="ChEBI" id="CHEBI:57805"/>
        <dbReference type="EC" id="2.6.1.11"/>
    </reaction>
</comment>
<evidence type="ECO:0000256" key="2">
    <source>
        <dbReference type="ARBA" id="ARBA00022679"/>
    </source>
</evidence>
<keyword evidence="2 4" id="KW-0808">Transferase</keyword>
<keyword evidence="4" id="KW-0028">Amino-acid biosynthesis</keyword>
<keyword evidence="1 4" id="KW-0032">Aminotransferase</keyword>
<dbReference type="InterPro" id="IPR005814">
    <property type="entry name" value="Aminotrans_3"/>
</dbReference>
<dbReference type="GO" id="GO:0006526">
    <property type="term" value="P:L-arginine biosynthetic process"/>
    <property type="evidence" value="ECO:0007669"/>
    <property type="project" value="UniProtKB-UniRule"/>
</dbReference>
<evidence type="ECO:0000256" key="1">
    <source>
        <dbReference type="ARBA" id="ARBA00022576"/>
    </source>
</evidence>
<dbReference type="SUPFAM" id="SSF53383">
    <property type="entry name" value="PLP-dependent transferases"/>
    <property type="match status" value="1"/>
</dbReference>
<comment type="subcellular location">
    <subcellularLocation>
        <location evidence="4">Cytoplasm</location>
    </subcellularLocation>
</comment>
<dbReference type="InterPro" id="IPR015422">
    <property type="entry name" value="PyrdxlP-dep_Trfase_small"/>
</dbReference>
<dbReference type="AlphaFoldDB" id="A0A017HLY4"/>
<dbReference type="InterPro" id="IPR015421">
    <property type="entry name" value="PyrdxlP-dep_Trfase_major"/>
</dbReference>
<dbReference type="Pfam" id="PF00202">
    <property type="entry name" value="Aminotran_3"/>
    <property type="match status" value="1"/>
</dbReference>
<feature type="binding site" evidence="4">
    <location>
        <position position="328"/>
    </location>
    <ligand>
        <name>pyridoxal 5'-phosphate</name>
        <dbReference type="ChEBI" id="CHEBI:597326"/>
    </ligand>
</feature>
<dbReference type="PANTHER" id="PTHR11986">
    <property type="entry name" value="AMINOTRANSFERASE CLASS III"/>
    <property type="match status" value="1"/>
</dbReference>
<comment type="caution">
    <text evidence="5">The sequence shown here is derived from an EMBL/GenBank/DDBJ whole genome shotgun (WGS) entry which is preliminary data.</text>
</comment>
<comment type="cofactor">
    <cofactor evidence="4">
        <name>pyridoxal 5'-phosphate</name>
        <dbReference type="ChEBI" id="CHEBI:597326"/>
    </cofactor>
    <text evidence="4">Binds 1 pyridoxal phosphate per subunit.</text>
</comment>
<dbReference type="GO" id="GO:0030170">
    <property type="term" value="F:pyridoxal phosphate binding"/>
    <property type="evidence" value="ECO:0007669"/>
    <property type="project" value="InterPro"/>
</dbReference>
<dbReference type="Proteomes" id="UP000019666">
    <property type="component" value="Unassembled WGS sequence"/>
</dbReference>
<comment type="miscellaneous">
    <text evidence="4">May also have succinyldiaminopimelate aminotransferase activity, thus carrying out the corresponding step in lysine biosynthesis.</text>
</comment>
<dbReference type="GO" id="GO:0003992">
    <property type="term" value="F:N2-acetyl-L-ornithine:2-oxoglutarate 5-aminotransferase activity"/>
    <property type="evidence" value="ECO:0007669"/>
    <property type="project" value="UniProtKB-UniRule"/>
</dbReference>
<evidence type="ECO:0000313" key="5">
    <source>
        <dbReference type="EMBL" id="EYD75492.1"/>
    </source>
</evidence>
<dbReference type="HOGENOM" id="CLU_016922_10_1_5"/>
<dbReference type="GO" id="GO:0042802">
    <property type="term" value="F:identical protein binding"/>
    <property type="evidence" value="ECO:0007669"/>
    <property type="project" value="TreeGrafter"/>
</dbReference>
<keyword evidence="3 4" id="KW-0663">Pyridoxal phosphate</keyword>
<dbReference type="STRING" id="442562.Rumeso_02975"/>
<dbReference type="PIRSF" id="PIRSF000521">
    <property type="entry name" value="Transaminase_4ab_Lys_Orn"/>
    <property type="match status" value="1"/>
</dbReference>
<evidence type="ECO:0000256" key="3">
    <source>
        <dbReference type="ARBA" id="ARBA00022898"/>
    </source>
</evidence>
<reference evidence="5 6" key="1">
    <citation type="submission" date="2013-02" db="EMBL/GenBank/DDBJ databases">
        <authorList>
            <person name="Fiebig A."/>
            <person name="Goeker M."/>
            <person name="Klenk H.-P.P."/>
        </authorList>
    </citation>
    <scope>NUCLEOTIDE SEQUENCE [LARGE SCALE GENOMIC DNA]</scope>
    <source>
        <strain evidence="5 6">DSM 19309</strain>
    </source>
</reference>
<dbReference type="HAMAP" id="MF_01107">
    <property type="entry name" value="ArgD_aminotrans_3"/>
    <property type="match status" value="1"/>
</dbReference>
<dbReference type="FunFam" id="3.40.640.10:FF:000004">
    <property type="entry name" value="Acetylornithine aminotransferase"/>
    <property type="match status" value="1"/>
</dbReference>
<feature type="binding site" evidence="4">
    <location>
        <position position="187"/>
    </location>
    <ligand>
        <name>N(2)-acetyl-L-ornithine</name>
        <dbReference type="ChEBI" id="CHEBI:57805"/>
    </ligand>
</feature>
<keyword evidence="4" id="KW-0055">Arginine biosynthesis</keyword>
<gene>
    <name evidence="4" type="primary">argD</name>
    <name evidence="5" type="ORF">Rumeso_02975</name>
</gene>
<sequence length="447" mass="47679">MPSGQPLWPLHEPEPRCPTSTLTFRPLSGPAPARPPVDTVPALLHRRAFHFRGQSMISAVLPTYNRAPLSFERGEGAWLYAEDGRRYLDLGAGIAVNALGHANPALTEALTAQAGKVWHLSNLYRIPEQERLAEMLVDRTFADTVFFTNSGTEAAELAVKMARRYWYDHGRPDRTRILTFEGAFHGRSSAAIAAAGSEKMTKGFGPLLPGFTQLAWGDQEALEKVIREPDVGAVMIEPIQGEGGIRTLPDACLKELRALCDETGALLILDEVQCGIGRTGRLFAHEWAGVTPDIMMVAKGIGGGFPLGAVLATEKVGSVMTVGTHGSTYGGNPLGCAVGAAVMGIVSDEGFLAEVRRKAGLFRQGLEGLVASRPDVFEGVRGTGLMLGLKTKVAPADFVKAGYDAGILTVPAADNVVRLLPPLNIPDEDIAEALRRLDQAASSLKAA</sequence>
<dbReference type="InterPro" id="IPR004636">
    <property type="entry name" value="AcOrn/SuccOrn_fam"/>
</dbReference>
<dbReference type="EMBL" id="AOSK01000080">
    <property type="protein sequence ID" value="EYD75492.1"/>
    <property type="molecule type" value="Genomic_DNA"/>
</dbReference>
<dbReference type="PANTHER" id="PTHR11986:SF113">
    <property type="entry name" value="SUCCINYLORNITHINE TRANSAMINASE"/>
    <property type="match status" value="1"/>
</dbReference>
<keyword evidence="6" id="KW-1185">Reference proteome</keyword>
<keyword evidence="4" id="KW-0963">Cytoplasm</keyword>
<dbReference type="InterPro" id="IPR050103">
    <property type="entry name" value="Class-III_PLP-dep_AT"/>
</dbReference>
<feature type="binding site" evidence="4">
    <location>
        <position position="184"/>
    </location>
    <ligand>
        <name>pyridoxal 5'-phosphate</name>
        <dbReference type="ChEBI" id="CHEBI:597326"/>
    </ligand>
</feature>
<feature type="binding site" evidence="4">
    <location>
        <begin position="270"/>
        <end position="273"/>
    </location>
    <ligand>
        <name>pyridoxal 5'-phosphate</name>
        <dbReference type="ChEBI" id="CHEBI:597326"/>
    </ligand>
</feature>
<dbReference type="InterPro" id="IPR015424">
    <property type="entry name" value="PyrdxlP-dep_Trfase"/>
</dbReference>
<dbReference type="EC" id="2.6.1.11" evidence="4"/>
<dbReference type="GO" id="GO:0005737">
    <property type="term" value="C:cytoplasm"/>
    <property type="evidence" value="ECO:0007669"/>
    <property type="project" value="UniProtKB-SubCell"/>
</dbReference>
<evidence type="ECO:0000313" key="6">
    <source>
        <dbReference type="Proteomes" id="UP000019666"/>
    </source>
</evidence>
<comment type="pathway">
    <text evidence="4">Amino-acid biosynthesis; L-arginine biosynthesis; N(2)-acetyl-L-ornithine from L-glutamate: step 4/4.</text>
</comment>
<dbReference type="PROSITE" id="PS00600">
    <property type="entry name" value="AA_TRANSFER_CLASS_3"/>
    <property type="match status" value="1"/>
</dbReference>
<evidence type="ECO:0000256" key="4">
    <source>
        <dbReference type="HAMAP-Rule" id="MF_01107"/>
    </source>
</evidence>
<dbReference type="Gene3D" id="3.90.1150.10">
    <property type="entry name" value="Aspartate Aminotransferase, domain 1"/>
    <property type="match status" value="1"/>
</dbReference>
<name>A0A017HLY4_9RHOB</name>
<dbReference type="NCBIfam" id="NF002325">
    <property type="entry name" value="PRK01278.1"/>
    <property type="match status" value="1"/>
</dbReference>
<feature type="modified residue" description="N6-(pyridoxal phosphate)lysine" evidence="4">
    <location>
        <position position="299"/>
    </location>
</feature>
<dbReference type="UniPathway" id="UPA00068">
    <property type="reaction ID" value="UER00109"/>
</dbReference>
<proteinExistence type="inferred from homology"/>
<accession>A0A017HLY4</accession>
<feature type="binding site" evidence="4">
    <location>
        <position position="327"/>
    </location>
    <ligand>
        <name>N(2)-acetyl-L-ornithine</name>
        <dbReference type="ChEBI" id="CHEBI:57805"/>
    </ligand>
</feature>
<protein>
    <recommendedName>
        <fullName evidence="4">Acetylornithine aminotransferase</fullName>
        <shortName evidence="4">ACOAT</shortName>
        <ecNumber evidence="4">2.6.1.11</ecNumber>
    </recommendedName>
</protein>
<comment type="similarity">
    <text evidence="4">Belongs to the class-III pyridoxal-phosphate-dependent aminotransferase family. ArgD subfamily.</text>
</comment>
<organism evidence="5 6">
    <name type="scientific">Rubellimicrobium mesophilum DSM 19309</name>
    <dbReference type="NCBI Taxonomy" id="442562"/>
    <lineage>
        <taxon>Bacteria</taxon>
        <taxon>Pseudomonadati</taxon>
        <taxon>Pseudomonadota</taxon>
        <taxon>Alphaproteobacteria</taxon>
        <taxon>Rhodobacterales</taxon>
        <taxon>Roseobacteraceae</taxon>
        <taxon>Rubellimicrobium</taxon>
    </lineage>
</organism>
<dbReference type="PATRIC" id="fig|442562.3.peg.2928"/>
<comment type="subunit">
    <text evidence="4">Homodimer.</text>
</comment>
<dbReference type="InterPro" id="IPR049704">
    <property type="entry name" value="Aminotrans_3_PPA_site"/>
</dbReference>
<dbReference type="NCBIfam" id="TIGR00707">
    <property type="entry name" value="argD"/>
    <property type="match status" value="1"/>
</dbReference>
<feature type="binding site" evidence="4">
    <location>
        <begin position="151"/>
        <end position="152"/>
    </location>
    <ligand>
        <name>pyridoxal 5'-phosphate</name>
        <dbReference type="ChEBI" id="CHEBI:597326"/>
    </ligand>
</feature>